<reference evidence="2" key="1">
    <citation type="submission" date="2023-10" db="EMBL/GenBank/DDBJ databases">
        <authorList>
            <person name="Chen Y."/>
            <person name="Shah S."/>
            <person name="Dougan E. K."/>
            <person name="Thang M."/>
            <person name="Chan C."/>
        </authorList>
    </citation>
    <scope>NUCLEOTIDE SEQUENCE [LARGE SCALE GENOMIC DNA]</scope>
</reference>
<feature type="region of interest" description="Disordered" evidence="1">
    <location>
        <begin position="384"/>
        <end position="425"/>
    </location>
</feature>
<comment type="caution">
    <text evidence="2">The sequence shown here is derived from an EMBL/GenBank/DDBJ whole genome shotgun (WGS) entry which is preliminary data.</text>
</comment>
<feature type="compositionally biased region" description="Low complexity" evidence="1">
    <location>
        <begin position="38"/>
        <end position="71"/>
    </location>
</feature>
<sequence length="425" mass="45175">APLSTRTGFRGTWASTPPGTSSRCCTSSAWPSARCPAPRSTPTSSGSSTRWGSCRWARPRRTASAPPSSRSCWRARGRPTARPPPRARPTARTRRRAAFAITPWRGCSRVGSRSTPSGTQDYPDTPFQDVQMMLHSLGKGGCRKPCQKALIVPDGQYTRRGAVAQPPHNVCGDAAPGGRCSNSMKWLRNFGFDRHPDWYPSLGPGSTDREMQAVLHQQGKAQCPKPCSERGAGDALEEPAAAAEPAAEPERQRAAKLACSSAEEGSACFDEVVAQMAGVRDHPERYPGITNTSSFEEVQESLFDRMLAGCTRPCPAVHSARVLADGGSRMKKPYGDMTMGELKAYMDGEWDGMIDAAAWNATSTTAAVHTAEAAALPVEDGLEAHAEPAEASAGERAAATTAAEGAPSPEVDLEPPVNESAAELV</sequence>
<accession>A0ABN9RUC6</accession>
<feature type="non-terminal residue" evidence="2">
    <location>
        <position position="425"/>
    </location>
</feature>
<feature type="region of interest" description="Disordered" evidence="1">
    <location>
        <begin position="218"/>
        <end position="249"/>
    </location>
</feature>
<gene>
    <name evidence="2" type="ORF">PCOR1329_LOCUS23832</name>
</gene>
<keyword evidence="3" id="KW-1185">Reference proteome</keyword>
<feature type="compositionally biased region" description="Low complexity" evidence="1">
    <location>
        <begin position="389"/>
        <end position="410"/>
    </location>
</feature>
<feature type="non-terminal residue" evidence="2">
    <location>
        <position position="1"/>
    </location>
</feature>
<dbReference type="Proteomes" id="UP001189429">
    <property type="component" value="Unassembled WGS sequence"/>
</dbReference>
<name>A0ABN9RUC6_9DINO</name>
<dbReference type="EMBL" id="CAUYUJ010008120">
    <property type="protein sequence ID" value="CAK0822940.1"/>
    <property type="molecule type" value="Genomic_DNA"/>
</dbReference>
<evidence type="ECO:0000256" key="1">
    <source>
        <dbReference type="SAM" id="MobiDB-lite"/>
    </source>
</evidence>
<protein>
    <submittedName>
        <fullName evidence="2">Uncharacterized protein</fullName>
    </submittedName>
</protein>
<feature type="compositionally biased region" description="Polar residues" evidence="1">
    <location>
        <begin position="1"/>
        <end position="30"/>
    </location>
</feature>
<proteinExistence type="predicted"/>
<feature type="region of interest" description="Disordered" evidence="1">
    <location>
        <begin position="1"/>
        <end position="98"/>
    </location>
</feature>
<organism evidence="2 3">
    <name type="scientific">Prorocentrum cordatum</name>
    <dbReference type="NCBI Taxonomy" id="2364126"/>
    <lineage>
        <taxon>Eukaryota</taxon>
        <taxon>Sar</taxon>
        <taxon>Alveolata</taxon>
        <taxon>Dinophyceae</taxon>
        <taxon>Prorocentrales</taxon>
        <taxon>Prorocentraceae</taxon>
        <taxon>Prorocentrum</taxon>
    </lineage>
</organism>
<evidence type="ECO:0000313" key="2">
    <source>
        <dbReference type="EMBL" id="CAK0822940.1"/>
    </source>
</evidence>
<evidence type="ECO:0000313" key="3">
    <source>
        <dbReference type="Proteomes" id="UP001189429"/>
    </source>
</evidence>